<dbReference type="AlphaFoldDB" id="A0A9P9BQX1"/>
<keyword evidence="2" id="KW-1185">Reference proteome</keyword>
<dbReference type="RefSeq" id="XP_046015431.1">
    <property type="nucleotide sequence ID" value="XM_046163573.1"/>
</dbReference>
<reference evidence="1" key="1">
    <citation type="journal article" date="2021" name="Nat. Commun.">
        <title>Genetic determinants of endophytism in the Arabidopsis root mycobiome.</title>
        <authorList>
            <person name="Mesny F."/>
            <person name="Miyauchi S."/>
            <person name="Thiergart T."/>
            <person name="Pickel B."/>
            <person name="Atanasova L."/>
            <person name="Karlsson M."/>
            <person name="Huettel B."/>
            <person name="Barry K.W."/>
            <person name="Haridas S."/>
            <person name="Chen C."/>
            <person name="Bauer D."/>
            <person name="Andreopoulos W."/>
            <person name="Pangilinan J."/>
            <person name="LaButti K."/>
            <person name="Riley R."/>
            <person name="Lipzen A."/>
            <person name="Clum A."/>
            <person name="Drula E."/>
            <person name="Henrissat B."/>
            <person name="Kohler A."/>
            <person name="Grigoriev I.V."/>
            <person name="Martin F.M."/>
            <person name="Hacquard S."/>
        </authorList>
    </citation>
    <scope>NUCLEOTIDE SEQUENCE</scope>
    <source>
        <strain evidence="1">MPI-CAGE-CH-0230</strain>
    </source>
</reference>
<accession>A0A9P9BQX1</accession>
<proteinExistence type="predicted"/>
<evidence type="ECO:0000313" key="1">
    <source>
        <dbReference type="EMBL" id="KAH7035338.1"/>
    </source>
</evidence>
<sequence length="240" mass="27593">MAPCVSGRHCITMTRYCWSSFAPSSICPEPQVQACMSWLLLRSLQLWLPMEGNVRLSHMQMDDRQRWKCLVSDPSGHSIKHSIDQALSSPHSELRPCWRIVPFLVWCLHIPQVCMPFTRVAKCCHQHPRSREDQRALCHACIRTIREAVYNYKTQRWMSRHMEPGLVCRQFPTPTRAPRQSGMPLYSFSSEHARWIAVSSVFPSKTQLIPLVCVVTVPWRACACGLCGLCLLDCSPWPDE</sequence>
<dbReference type="EMBL" id="JAGTJQ010000003">
    <property type="protein sequence ID" value="KAH7035338.1"/>
    <property type="molecule type" value="Genomic_DNA"/>
</dbReference>
<name>A0A9P9BQX1_9PEZI</name>
<dbReference type="Proteomes" id="UP000756346">
    <property type="component" value="Unassembled WGS sequence"/>
</dbReference>
<gene>
    <name evidence="1" type="ORF">B0I36DRAFT_91222</name>
</gene>
<dbReference type="GeneID" id="70193119"/>
<organism evidence="1 2">
    <name type="scientific">Microdochium trichocladiopsis</name>
    <dbReference type="NCBI Taxonomy" id="1682393"/>
    <lineage>
        <taxon>Eukaryota</taxon>
        <taxon>Fungi</taxon>
        <taxon>Dikarya</taxon>
        <taxon>Ascomycota</taxon>
        <taxon>Pezizomycotina</taxon>
        <taxon>Sordariomycetes</taxon>
        <taxon>Xylariomycetidae</taxon>
        <taxon>Xylariales</taxon>
        <taxon>Microdochiaceae</taxon>
        <taxon>Microdochium</taxon>
    </lineage>
</organism>
<evidence type="ECO:0000313" key="2">
    <source>
        <dbReference type="Proteomes" id="UP000756346"/>
    </source>
</evidence>
<comment type="caution">
    <text evidence="1">The sequence shown here is derived from an EMBL/GenBank/DDBJ whole genome shotgun (WGS) entry which is preliminary data.</text>
</comment>
<protein>
    <submittedName>
        <fullName evidence="1">Uncharacterized protein</fullName>
    </submittedName>
</protein>